<keyword evidence="1" id="KW-0175">Coiled coil</keyword>
<name>A0A9D5C4S6_9LILI</name>
<sequence length="1028" mass="119777">MEIESVCKELDELKQAMEVLKEDCQVKAKLLESLRRAHDEQISKLQEAKVTIEKQTQEIAAKSDEITLARVAYEDVKNSLSEKELVVKNLSLANDNLRMSSRERLMKLEEENKELVSALDEANLRREDGERKMIACEKEIEELQILMLQYQKRCSETEQRAHAPGEVRRRDEMLERVEQENGKLEDQLKWKSEQFRHLEEAHCILQDDFQRSKKEWELEKCSLLDEMSSLQMNLDLKTRAVEDLHYRLEMCNQALAHEESRRRLLEVQMTESEARYENVVMEYEEVRSSIDALTAKRDDEIATLRNSLATKEAQFKEMEFRNAHLEQDNDELRRSWKEFQEAQINVVEATASLKTLRQKFKVLEQKHKSCSEEQRAKEVEWSTQTQKLARDLDECLIKLSSKNTEISNLQLELESSHSLLLQQKLEIEEMSIVLTVFKSKLLESSVNLESLKFEIERGNAQVGERLARLMDQLDKKNSALVQSQSEVELEREMVRELKRKIECINSVNQEHVSMLKELDQYKEMLEESSRSFNSFKEQALRKESELQENMGRVSEALDEANAALAEKTRELDMYKGMLAESSKSFNCFKEKACMKEDALQEDLRKSSDALEKANFAVAEKTNELDMYKVMLEESSRIVLHLKEQTSQATQKENDLQEELKKALDTLYEANSVLAEKRSEAAKSEYQVQEMKSVVEKLERLKSDLETELTKRHDEIISLRKDLDACFLHKMMAEETFMQEKDSLKRDVKEKDMEIKELRQQIVMLEEQHAKVQAQCDTPAEDNRNVSIAEDEYERLKCLEQEYAAKEVEISVTIEQEKAKFLEAMKEKECVIAIIQQQVVSLKRAFAELAEAAASLKPSDIRFENERLTDTLEKIVAAHILDELDIQYKSLLLVEVEKELVGLQHKLKSEEKLSFEKENKMAQIEKEQKYLQLNNNILESRVKGLKGDIKTLKALIGQFSSEGEEMKGNIVVFANLVTDLFNNEKELVKFLDNITKNAQDEEGVISCYKEVNNFPMRNDTRKPLKEQNR</sequence>
<evidence type="ECO:0000313" key="3">
    <source>
        <dbReference type="Proteomes" id="UP001085076"/>
    </source>
</evidence>
<feature type="coiled-coil region" evidence="1">
    <location>
        <begin position="466"/>
        <end position="577"/>
    </location>
</feature>
<keyword evidence="3" id="KW-1185">Reference proteome</keyword>
<reference evidence="2" key="2">
    <citation type="journal article" date="2022" name="Hortic Res">
        <title>The genome of Dioscorea zingiberensis sheds light on the biosynthesis, origin and evolution of the medicinally important diosgenin saponins.</title>
        <authorList>
            <person name="Li Y."/>
            <person name="Tan C."/>
            <person name="Li Z."/>
            <person name="Guo J."/>
            <person name="Li S."/>
            <person name="Chen X."/>
            <person name="Wang C."/>
            <person name="Dai X."/>
            <person name="Yang H."/>
            <person name="Song W."/>
            <person name="Hou L."/>
            <person name="Xu J."/>
            <person name="Tong Z."/>
            <person name="Xu A."/>
            <person name="Yuan X."/>
            <person name="Wang W."/>
            <person name="Yang Q."/>
            <person name="Chen L."/>
            <person name="Sun Z."/>
            <person name="Wang K."/>
            <person name="Pan B."/>
            <person name="Chen J."/>
            <person name="Bao Y."/>
            <person name="Liu F."/>
            <person name="Qi X."/>
            <person name="Gang D.R."/>
            <person name="Wen J."/>
            <person name="Li J."/>
        </authorList>
    </citation>
    <scope>NUCLEOTIDE SEQUENCE</scope>
    <source>
        <strain evidence="2">Dzin_1.0</strain>
    </source>
</reference>
<dbReference type="Gene3D" id="1.20.5.340">
    <property type="match status" value="1"/>
</dbReference>
<protein>
    <submittedName>
        <fullName evidence="2">Uncharacterized protein</fullName>
    </submittedName>
</protein>
<dbReference type="Proteomes" id="UP001085076">
    <property type="component" value="Miscellaneous, Linkage group lg08"/>
</dbReference>
<feature type="coiled-coil region" evidence="1">
    <location>
        <begin position="638"/>
        <end position="714"/>
    </location>
</feature>
<organism evidence="2 3">
    <name type="scientific">Dioscorea zingiberensis</name>
    <dbReference type="NCBI Taxonomy" id="325984"/>
    <lineage>
        <taxon>Eukaryota</taxon>
        <taxon>Viridiplantae</taxon>
        <taxon>Streptophyta</taxon>
        <taxon>Embryophyta</taxon>
        <taxon>Tracheophyta</taxon>
        <taxon>Spermatophyta</taxon>
        <taxon>Magnoliopsida</taxon>
        <taxon>Liliopsida</taxon>
        <taxon>Dioscoreales</taxon>
        <taxon>Dioscoreaceae</taxon>
        <taxon>Dioscorea</taxon>
    </lineage>
</organism>
<dbReference type="PANTHER" id="PTHR45287">
    <property type="entry name" value="OS03G0691500 PROTEIN"/>
    <property type="match status" value="1"/>
</dbReference>
<accession>A0A9D5C4S6</accession>
<dbReference type="InterPro" id="IPR040262">
    <property type="entry name" value="At4g38062-like"/>
</dbReference>
<evidence type="ECO:0000256" key="1">
    <source>
        <dbReference type="SAM" id="Coils"/>
    </source>
</evidence>
<evidence type="ECO:0000313" key="2">
    <source>
        <dbReference type="EMBL" id="KAJ0966249.1"/>
    </source>
</evidence>
<proteinExistence type="predicted"/>
<feature type="coiled-coil region" evidence="1">
    <location>
        <begin position="892"/>
        <end position="926"/>
    </location>
</feature>
<comment type="caution">
    <text evidence="2">The sequence shown here is derived from an EMBL/GenBank/DDBJ whole genome shotgun (WGS) entry which is preliminary data.</text>
</comment>
<reference evidence="2" key="1">
    <citation type="submission" date="2021-03" db="EMBL/GenBank/DDBJ databases">
        <authorList>
            <person name="Li Z."/>
            <person name="Yang C."/>
        </authorList>
    </citation>
    <scope>NUCLEOTIDE SEQUENCE</scope>
    <source>
        <strain evidence="2">Dzin_1.0</strain>
        <tissue evidence="2">Leaf</tissue>
    </source>
</reference>
<feature type="coiled-coil region" evidence="1">
    <location>
        <begin position="740"/>
        <end position="815"/>
    </location>
</feature>
<dbReference type="EMBL" id="JAGGNH010000008">
    <property type="protein sequence ID" value="KAJ0966249.1"/>
    <property type="molecule type" value="Genomic_DNA"/>
</dbReference>
<feature type="coiled-coil region" evidence="1">
    <location>
        <begin position="98"/>
        <end position="194"/>
    </location>
</feature>
<dbReference type="PANTHER" id="PTHR45287:SF4">
    <property type="entry name" value="OS03G0691500 PROTEIN"/>
    <property type="match status" value="1"/>
</dbReference>
<feature type="coiled-coil region" evidence="1">
    <location>
        <begin position="3"/>
        <end position="65"/>
    </location>
</feature>
<dbReference type="AlphaFoldDB" id="A0A9D5C4S6"/>
<feature type="coiled-coil region" evidence="1">
    <location>
        <begin position="308"/>
        <end position="373"/>
    </location>
</feature>
<dbReference type="OrthoDB" id="685795at2759"/>
<gene>
    <name evidence="2" type="ORF">J5N97_027387</name>
</gene>